<reference evidence="1 2" key="1">
    <citation type="submission" date="2017-11" db="EMBL/GenBank/DDBJ databases">
        <title>Genomic Encyclopedia of Archaeal and Bacterial Type Strains, Phase II (KMG-II): From Individual Species to Whole Genera.</title>
        <authorList>
            <person name="Goeker M."/>
        </authorList>
    </citation>
    <scope>NUCLEOTIDE SEQUENCE [LARGE SCALE GENOMIC DNA]</scope>
    <source>
        <strain evidence="1 2">DSM 11115</strain>
    </source>
</reference>
<accession>A0A2M9BLA4</accession>
<name>A0A2M9BLA4_9BACT</name>
<proteinExistence type="predicted"/>
<dbReference type="OrthoDB" id="6687905at2"/>
<dbReference type="RefSeq" id="WP_100334490.1">
    <property type="nucleotide sequence ID" value="NZ_PGFA01000001.1"/>
</dbReference>
<evidence type="ECO:0000313" key="1">
    <source>
        <dbReference type="EMBL" id="PJJ58737.1"/>
    </source>
</evidence>
<organism evidence="1 2">
    <name type="scientific">Hymenobacter chitinivorans DSM 11115</name>
    <dbReference type="NCBI Taxonomy" id="1121954"/>
    <lineage>
        <taxon>Bacteria</taxon>
        <taxon>Pseudomonadati</taxon>
        <taxon>Bacteroidota</taxon>
        <taxon>Cytophagia</taxon>
        <taxon>Cytophagales</taxon>
        <taxon>Hymenobacteraceae</taxon>
        <taxon>Hymenobacter</taxon>
    </lineage>
</organism>
<dbReference type="InterPro" id="IPR021334">
    <property type="entry name" value="DUF2947"/>
</dbReference>
<dbReference type="AlphaFoldDB" id="A0A2M9BLA4"/>
<gene>
    <name evidence="1" type="ORF">CLV45_0147</name>
</gene>
<dbReference type="Pfam" id="PF11163">
    <property type="entry name" value="DUF2947"/>
    <property type="match status" value="1"/>
</dbReference>
<dbReference type="EMBL" id="PGFA01000001">
    <property type="protein sequence ID" value="PJJ58737.1"/>
    <property type="molecule type" value="Genomic_DNA"/>
</dbReference>
<evidence type="ECO:0000313" key="2">
    <source>
        <dbReference type="Proteomes" id="UP000228535"/>
    </source>
</evidence>
<protein>
    <submittedName>
        <fullName evidence="1">Uncharacterized protein</fullName>
    </submittedName>
</protein>
<comment type="caution">
    <text evidence="1">The sequence shown here is derived from an EMBL/GenBank/DDBJ whole genome shotgun (WGS) entry which is preliminary data.</text>
</comment>
<keyword evidence="2" id="KW-1185">Reference proteome</keyword>
<dbReference type="Proteomes" id="UP000228535">
    <property type="component" value="Unassembled WGS sequence"/>
</dbReference>
<sequence length="152" mass="17482">MSIVPVCHSVFAEAFRGIDSKGIFLLDKEDAFEIWKTHIDDEANSYFQLSDKNWLVSSKPKVIGDWLQAFNDSNNTGFEEVSDCSTTWSETDTIFFCISKHFVIQSTWQSFKKHWRYFIECDDDCPIVINSVNQNCAILFYPIGIAVMVEIA</sequence>